<keyword evidence="2 7" id="KW-0813">Transport</keyword>
<dbReference type="InterPro" id="IPR035906">
    <property type="entry name" value="MetI-like_sf"/>
</dbReference>
<protein>
    <submittedName>
        <fullName evidence="9">Sugar ABC transporter permease</fullName>
    </submittedName>
</protein>
<dbReference type="GO" id="GO:0005886">
    <property type="term" value="C:plasma membrane"/>
    <property type="evidence" value="ECO:0007669"/>
    <property type="project" value="UniProtKB-SubCell"/>
</dbReference>
<sequence>MVLTSLREISRTGVPRGWAGADNFSALLDHPELVPVIGRTIVWVAGIVAVTVALSLGLAQLLHARFPGRRLVRWALIVPWAASLVMTAIVWRWMLSYFYGITNRVLTDLGVIDSPRDWLGDPTIALLWMMWVGVFVSLPFTTYVLLAGLQTVPDEVHEAARVDGASRWRTYWSVVFPLLKPALLVATVINVINVFNSFPIIWAMTRGGPGNATDTTTTFMYKLAFVDQSVGQSAAMAVVNFLMVVVMVLLYLRAVRWKEIG</sequence>
<gene>
    <name evidence="9" type="ORF">H0B56_11640</name>
</gene>
<feature type="domain" description="ABC transmembrane type-1" evidence="8">
    <location>
        <begin position="37"/>
        <end position="251"/>
    </location>
</feature>
<feature type="transmembrane region" description="Helical" evidence="7">
    <location>
        <begin position="170"/>
        <end position="192"/>
    </location>
</feature>
<dbReference type="PANTHER" id="PTHR43005:SF1">
    <property type="entry name" value="SPERMIDINE_PUTRESCINE TRANSPORT SYSTEM PERMEASE PROTEIN"/>
    <property type="match status" value="1"/>
</dbReference>
<evidence type="ECO:0000256" key="5">
    <source>
        <dbReference type="ARBA" id="ARBA00022989"/>
    </source>
</evidence>
<dbReference type="AlphaFoldDB" id="A0A838AAC9"/>
<dbReference type="InterPro" id="IPR000515">
    <property type="entry name" value="MetI-like"/>
</dbReference>
<evidence type="ECO:0000259" key="8">
    <source>
        <dbReference type="PROSITE" id="PS50928"/>
    </source>
</evidence>
<evidence type="ECO:0000256" key="7">
    <source>
        <dbReference type="RuleBase" id="RU363032"/>
    </source>
</evidence>
<keyword evidence="5 7" id="KW-1133">Transmembrane helix</keyword>
<comment type="subcellular location">
    <subcellularLocation>
        <location evidence="1 7">Cell membrane</location>
        <topology evidence="1 7">Multi-pass membrane protein</topology>
    </subcellularLocation>
</comment>
<dbReference type="Gene3D" id="1.10.3720.10">
    <property type="entry name" value="MetI-like"/>
    <property type="match status" value="1"/>
</dbReference>
<evidence type="ECO:0000313" key="9">
    <source>
        <dbReference type="EMBL" id="MBA0126194.1"/>
    </source>
</evidence>
<evidence type="ECO:0000313" key="10">
    <source>
        <dbReference type="Proteomes" id="UP000582974"/>
    </source>
</evidence>
<reference evidence="9 10" key="1">
    <citation type="submission" date="2020-07" db="EMBL/GenBank/DDBJ databases">
        <title>Genome of Haloechinothrix sp.</title>
        <authorList>
            <person name="Tang S.-K."/>
            <person name="Yang L."/>
            <person name="Zhu W.-Y."/>
        </authorList>
    </citation>
    <scope>NUCLEOTIDE SEQUENCE [LARGE SCALE GENOMIC DNA]</scope>
    <source>
        <strain evidence="9 10">YIM 98757</strain>
    </source>
</reference>
<feature type="transmembrane region" description="Helical" evidence="7">
    <location>
        <begin position="74"/>
        <end position="94"/>
    </location>
</feature>
<dbReference type="Proteomes" id="UP000582974">
    <property type="component" value="Unassembled WGS sequence"/>
</dbReference>
<dbReference type="CDD" id="cd06261">
    <property type="entry name" value="TM_PBP2"/>
    <property type="match status" value="1"/>
</dbReference>
<dbReference type="SUPFAM" id="SSF161098">
    <property type="entry name" value="MetI-like"/>
    <property type="match status" value="1"/>
</dbReference>
<name>A0A838AAC9_9PSEU</name>
<feature type="transmembrane region" description="Helical" evidence="7">
    <location>
        <begin position="230"/>
        <end position="252"/>
    </location>
</feature>
<keyword evidence="3" id="KW-1003">Cell membrane</keyword>
<keyword evidence="4 7" id="KW-0812">Transmembrane</keyword>
<keyword evidence="6 7" id="KW-0472">Membrane</keyword>
<dbReference type="Pfam" id="PF00528">
    <property type="entry name" value="BPD_transp_1"/>
    <property type="match status" value="1"/>
</dbReference>
<comment type="caution">
    <text evidence="9">The sequence shown here is derived from an EMBL/GenBank/DDBJ whole genome shotgun (WGS) entry which is preliminary data.</text>
</comment>
<organism evidence="9 10">
    <name type="scientific">Haloechinothrix aidingensis</name>
    <dbReference type="NCBI Taxonomy" id="2752311"/>
    <lineage>
        <taxon>Bacteria</taxon>
        <taxon>Bacillati</taxon>
        <taxon>Actinomycetota</taxon>
        <taxon>Actinomycetes</taxon>
        <taxon>Pseudonocardiales</taxon>
        <taxon>Pseudonocardiaceae</taxon>
        <taxon>Haloechinothrix</taxon>
    </lineage>
</organism>
<evidence type="ECO:0000256" key="2">
    <source>
        <dbReference type="ARBA" id="ARBA00022448"/>
    </source>
</evidence>
<evidence type="ECO:0000256" key="6">
    <source>
        <dbReference type="ARBA" id="ARBA00023136"/>
    </source>
</evidence>
<dbReference type="GO" id="GO:0055085">
    <property type="term" value="P:transmembrane transport"/>
    <property type="evidence" value="ECO:0007669"/>
    <property type="project" value="InterPro"/>
</dbReference>
<evidence type="ECO:0000256" key="3">
    <source>
        <dbReference type="ARBA" id="ARBA00022475"/>
    </source>
</evidence>
<feature type="transmembrane region" description="Helical" evidence="7">
    <location>
        <begin position="41"/>
        <end position="62"/>
    </location>
</feature>
<comment type="similarity">
    <text evidence="7">Belongs to the binding-protein-dependent transport system permease family.</text>
</comment>
<dbReference type="PANTHER" id="PTHR43005">
    <property type="entry name" value="BLR7065 PROTEIN"/>
    <property type="match status" value="1"/>
</dbReference>
<keyword evidence="10" id="KW-1185">Reference proteome</keyword>
<accession>A0A838AAC9</accession>
<feature type="transmembrane region" description="Helical" evidence="7">
    <location>
        <begin position="125"/>
        <end position="149"/>
    </location>
</feature>
<proteinExistence type="inferred from homology"/>
<dbReference type="EMBL" id="JACCKD010000004">
    <property type="protein sequence ID" value="MBA0126194.1"/>
    <property type="molecule type" value="Genomic_DNA"/>
</dbReference>
<evidence type="ECO:0000256" key="4">
    <source>
        <dbReference type="ARBA" id="ARBA00022692"/>
    </source>
</evidence>
<evidence type="ECO:0000256" key="1">
    <source>
        <dbReference type="ARBA" id="ARBA00004651"/>
    </source>
</evidence>
<dbReference type="PROSITE" id="PS50928">
    <property type="entry name" value="ABC_TM1"/>
    <property type="match status" value="1"/>
</dbReference>